<feature type="domain" description="SUEL-type lectin" evidence="2">
    <location>
        <begin position="26"/>
        <end position="113"/>
    </location>
</feature>
<feature type="chain" id="PRO_5033027560" description="SUEL-type lectin domain-containing protein" evidence="1">
    <location>
        <begin position="22"/>
        <end position="125"/>
    </location>
</feature>
<keyword evidence="4" id="KW-1185">Reference proteome</keyword>
<dbReference type="PANTHER" id="PTHR46780">
    <property type="entry name" value="PROTEIN EVA-1"/>
    <property type="match status" value="1"/>
</dbReference>
<protein>
    <recommendedName>
        <fullName evidence="2">SUEL-type lectin domain-containing protein</fullName>
    </recommendedName>
</protein>
<dbReference type="OrthoDB" id="6131362at2759"/>
<organism evidence="3 4">
    <name type="scientific">Mytilus galloprovincialis</name>
    <name type="common">Mediterranean mussel</name>
    <dbReference type="NCBI Taxonomy" id="29158"/>
    <lineage>
        <taxon>Eukaryota</taxon>
        <taxon>Metazoa</taxon>
        <taxon>Spiralia</taxon>
        <taxon>Lophotrochozoa</taxon>
        <taxon>Mollusca</taxon>
        <taxon>Bivalvia</taxon>
        <taxon>Autobranchia</taxon>
        <taxon>Pteriomorphia</taxon>
        <taxon>Mytilida</taxon>
        <taxon>Mytiloidea</taxon>
        <taxon>Mytilidae</taxon>
        <taxon>Mytilinae</taxon>
        <taxon>Mytilus</taxon>
    </lineage>
</organism>
<evidence type="ECO:0000256" key="1">
    <source>
        <dbReference type="SAM" id="SignalP"/>
    </source>
</evidence>
<dbReference type="EMBL" id="UYJE01001688">
    <property type="protein sequence ID" value="VDI04226.1"/>
    <property type="molecule type" value="Genomic_DNA"/>
</dbReference>
<dbReference type="Gene3D" id="2.60.120.740">
    <property type="match status" value="1"/>
</dbReference>
<dbReference type="Pfam" id="PF02140">
    <property type="entry name" value="SUEL_Lectin"/>
    <property type="match status" value="1"/>
</dbReference>
<accession>A0A8B6CG91</accession>
<evidence type="ECO:0000313" key="3">
    <source>
        <dbReference type="EMBL" id="VDI04226.1"/>
    </source>
</evidence>
<feature type="signal peptide" evidence="1">
    <location>
        <begin position="1"/>
        <end position="21"/>
    </location>
</feature>
<reference evidence="3" key="1">
    <citation type="submission" date="2018-11" db="EMBL/GenBank/DDBJ databases">
        <authorList>
            <person name="Alioto T."/>
            <person name="Alioto T."/>
        </authorList>
    </citation>
    <scope>NUCLEOTIDE SEQUENCE</scope>
</reference>
<evidence type="ECO:0000259" key="2">
    <source>
        <dbReference type="PROSITE" id="PS50228"/>
    </source>
</evidence>
<name>A0A8B6CG91_MYTGA</name>
<dbReference type="InterPro" id="IPR000922">
    <property type="entry name" value="Lectin_gal-bd_dom"/>
</dbReference>
<keyword evidence="1" id="KW-0732">Signal</keyword>
<dbReference type="CDD" id="cd22827">
    <property type="entry name" value="Gal_Rha_Lectin_SUL-I-like"/>
    <property type="match status" value="1"/>
</dbReference>
<dbReference type="AlphaFoldDB" id="A0A8B6CG91"/>
<comment type="caution">
    <text evidence="3">The sequence shown here is derived from an EMBL/GenBank/DDBJ whole genome shotgun (WGS) entry which is preliminary data.</text>
</comment>
<gene>
    <name evidence="3" type="ORF">MGAL_10B065918</name>
</gene>
<dbReference type="Proteomes" id="UP000596742">
    <property type="component" value="Unassembled WGS sequence"/>
</dbReference>
<dbReference type="InterPro" id="IPR043159">
    <property type="entry name" value="Lectin_gal-bd_sf"/>
</dbReference>
<sequence>MQMTFFAGFFVLAVFVTHVNGCGFIVCENKSAYIKCPYPLTISVRSAIYGRSTDSSVCPGKVKTTHCRSSRSNSKVKAQCNGKRICLLKPTNRQYGDPCRGTYKYLEVEYKCIYGLRNIFFVARR</sequence>
<proteinExistence type="predicted"/>
<dbReference type="FunFam" id="2.60.120.740:FF:000001">
    <property type="entry name" value="Adhesion G protein-coupled receptor L2"/>
    <property type="match status" value="1"/>
</dbReference>
<evidence type="ECO:0000313" key="4">
    <source>
        <dbReference type="Proteomes" id="UP000596742"/>
    </source>
</evidence>
<dbReference type="PROSITE" id="PS50228">
    <property type="entry name" value="SUEL_LECTIN"/>
    <property type="match status" value="1"/>
</dbReference>
<dbReference type="GO" id="GO:0030246">
    <property type="term" value="F:carbohydrate binding"/>
    <property type="evidence" value="ECO:0007669"/>
    <property type="project" value="InterPro"/>
</dbReference>